<feature type="transmembrane region" description="Helical" evidence="1">
    <location>
        <begin position="85"/>
        <end position="107"/>
    </location>
</feature>
<evidence type="ECO:0000313" key="3">
    <source>
        <dbReference type="Proteomes" id="UP000078200"/>
    </source>
</evidence>
<protein>
    <submittedName>
        <fullName evidence="2">Uncharacterized protein</fullName>
    </submittedName>
</protein>
<organism evidence="2 3">
    <name type="scientific">Glossina austeni</name>
    <name type="common">Savannah tsetse fly</name>
    <dbReference type="NCBI Taxonomy" id="7395"/>
    <lineage>
        <taxon>Eukaryota</taxon>
        <taxon>Metazoa</taxon>
        <taxon>Ecdysozoa</taxon>
        <taxon>Arthropoda</taxon>
        <taxon>Hexapoda</taxon>
        <taxon>Insecta</taxon>
        <taxon>Pterygota</taxon>
        <taxon>Neoptera</taxon>
        <taxon>Endopterygota</taxon>
        <taxon>Diptera</taxon>
        <taxon>Brachycera</taxon>
        <taxon>Muscomorpha</taxon>
        <taxon>Hippoboscoidea</taxon>
        <taxon>Glossinidae</taxon>
        <taxon>Glossina</taxon>
    </lineage>
</organism>
<sequence>MYIDHRLDDQVPPFTQCPCMCDAYVTHSVLHQTGLASLPAQQFGHQFAGTPRAISQTATTHKMKLCTTENVSLSTGRSKKHALPYCFDIILINYPIIPICIIVYTLLEAALKYGC</sequence>
<dbReference type="EnsemblMetazoa" id="GAUT047434-RA">
    <property type="protein sequence ID" value="GAUT047434-PA"/>
    <property type="gene ID" value="GAUT047434"/>
</dbReference>
<proteinExistence type="predicted"/>
<dbReference type="AlphaFoldDB" id="A0A1A9VTW0"/>
<reference evidence="2" key="1">
    <citation type="submission" date="2020-05" db="UniProtKB">
        <authorList>
            <consortium name="EnsemblMetazoa"/>
        </authorList>
    </citation>
    <scope>IDENTIFICATION</scope>
    <source>
        <strain evidence="2">TTRI</strain>
    </source>
</reference>
<dbReference type="Proteomes" id="UP000078200">
    <property type="component" value="Unassembled WGS sequence"/>
</dbReference>
<accession>A0A1A9VTW0</accession>
<evidence type="ECO:0000256" key="1">
    <source>
        <dbReference type="SAM" id="Phobius"/>
    </source>
</evidence>
<keyword evidence="3" id="KW-1185">Reference proteome</keyword>
<evidence type="ECO:0000313" key="2">
    <source>
        <dbReference type="EnsemblMetazoa" id="GAUT047434-PA"/>
    </source>
</evidence>
<dbReference type="VEuPathDB" id="VectorBase:GAUT047434"/>
<keyword evidence="1" id="KW-0812">Transmembrane</keyword>
<keyword evidence="1" id="KW-0472">Membrane</keyword>
<keyword evidence="1" id="KW-1133">Transmembrane helix</keyword>
<name>A0A1A9VTW0_GLOAU</name>